<evidence type="ECO:0000313" key="3">
    <source>
        <dbReference type="EMBL" id="VDM39068.1"/>
    </source>
</evidence>
<protein>
    <submittedName>
        <fullName evidence="5">Energy transducer TonB</fullName>
    </submittedName>
</protein>
<proteinExistence type="predicted"/>
<feature type="compositionally biased region" description="Pro residues" evidence="1">
    <location>
        <begin position="16"/>
        <end position="36"/>
    </location>
</feature>
<evidence type="ECO:0000313" key="4">
    <source>
        <dbReference type="Proteomes" id="UP000050794"/>
    </source>
</evidence>
<feature type="transmembrane region" description="Helical" evidence="2">
    <location>
        <begin position="69"/>
        <end position="95"/>
    </location>
</feature>
<organism evidence="4 5">
    <name type="scientific">Toxocara canis</name>
    <name type="common">Canine roundworm</name>
    <dbReference type="NCBI Taxonomy" id="6265"/>
    <lineage>
        <taxon>Eukaryota</taxon>
        <taxon>Metazoa</taxon>
        <taxon>Ecdysozoa</taxon>
        <taxon>Nematoda</taxon>
        <taxon>Chromadorea</taxon>
        <taxon>Rhabditida</taxon>
        <taxon>Spirurina</taxon>
        <taxon>Ascaridomorpha</taxon>
        <taxon>Ascaridoidea</taxon>
        <taxon>Toxocaridae</taxon>
        <taxon>Toxocara</taxon>
    </lineage>
</organism>
<keyword evidence="2" id="KW-0472">Membrane</keyword>
<evidence type="ECO:0000256" key="1">
    <source>
        <dbReference type="SAM" id="MobiDB-lite"/>
    </source>
</evidence>
<dbReference type="AlphaFoldDB" id="A0A183UGX7"/>
<keyword evidence="4" id="KW-1185">Reference proteome</keyword>
<dbReference type="WBParaSite" id="TCNE_0000774701-mRNA-1">
    <property type="protein sequence ID" value="TCNE_0000774701-mRNA-1"/>
    <property type="gene ID" value="TCNE_0000774701"/>
</dbReference>
<evidence type="ECO:0000313" key="5">
    <source>
        <dbReference type="WBParaSite" id="TCNE_0000774701-mRNA-1"/>
    </source>
</evidence>
<keyword evidence="2" id="KW-1133">Transmembrane helix</keyword>
<reference evidence="5" key="1">
    <citation type="submission" date="2016-06" db="UniProtKB">
        <authorList>
            <consortium name="WormBaseParasite"/>
        </authorList>
    </citation>
    <scope>IDENTIFICATION</scope>
</reference>
<accession>A0A183UGX7</accession>
<keyword evidence="2" id="KW-0812">Transmembrane</keyword>
<reference evidence="3 4" key="2">
    <citation type="submission" date="2018-11" db="EMBL/GenBank/DDBJ databases">
        <authorList>
            <consortium name="Pathogen Informatics"/>
        </authorList>
    </citation>
    <scope>NUCLEOTIDE SEQUENCE [LARGE SCALE GENOMIC DNA]</scope>
</reference>
<sequence length="100" mass="11111">MSQMYEPVVPLEGAPMPEPQKVEPPPPAAAPPPPPPDEQKDVQENYEAIADFGEVQYVPGRGKRHKISLWVYAIVTFMMLVAATACTVSFVHGVVEYWFI</sequence>
<feature type="region of interest" description="Disordered" evidence="1">
    <location>
        <begin position="1"/>
        <end position="41"/>
    </location>
</feature>
<dbReference type="EMBL" id="UYWY01019747">
    <property type="protein sequence ID" value="VDM39068.1"/>
    <property type="molecule type" value="Genomic_DNA"/>
</dbReference>
<name>A0A183UGX7_TOXCA</name>
<dbReference type="Proteomes" id="UP000050794">
    <property type="component" value="Unassembled WGS sequence"/>
</dbReference>
<evidence type="ECO:0000256" key="2">
    <source>
        <dbReference type="SAM" id="Phobius"/>
    </source>
</evidence>
<gene>
    <name evidence="3" type="ORF">TCNE_LOCUS7747</name>
</gene>